<comment type="caution">
    <text evidence="2">The sequence shown here is derived from an EMBL/GenBank/DDBJ whole genome shotgun (WGS) entry which is preliminary data.</text>
</comment>
<keyword evidence="3" id="KW-1185">Reference proteome</keyword>
<evidence type="ECO:0000313" key="3">
    <source>
        <dbReference type="Proteomes" id="UP000319732"/>
    </source>
</evidence>
<dbReference type="EMBL" id="VHSG01000034">
    <property type="protein sequence ID" value="TQV67684.1"/>
    <property type="molecule type" value="Genomic_DNA"/>
</dbReference>
<proteinExistence type="predicted"/>
<feature type="signal peptide" evidence="1">
    <location>
        <begin position="1"/>
        <end position="19"/>
    </location>
</feature>
<evidence type="ECO:0000313" key="2">
    <source>
        <dbReference type="EMBL" id="TQV67684.1"/>
    </source>
</evidence>
<gene>
    <name evidence="2" type="ORF">FKG94_25275</name>
</gene>
<sequence>MKKIVSATCLAALAPLAQADTILGVYAGVGIWQADYGGDTGVDSIDLDELGLDDEDNNFFYVALEHPVPLLPNIKLQNTNVESEASATLTRDFTLDDVTFTATDSVVTDLDLSHTDVVLYYEILDNWVTLDLGMTLRAFDGEASVRSENTDRSETVDLDAVLPMAYAKAQFDLPFTGFSVGADANIITYDGNTLSDASAKVAYAYESLVVDVGFELGYRRMALSLDDLDDLEADITLDGPYAAITLHF</sequence>
<name>A0A545SRT8_9GAMM</name>
<dbReference type="OrthoDB" id="6708408at2"/>
<dbReference type="AlphaFoldDB" id="A0A545SRT8"/>
<feature type="chain" id="PRO_5021789337" evidence="1">
    <location>
        <begin position="20"/>
        <end position="248"/>
    </location>
</feature>
<keyword evidence="1" id="KW-0732">Signal</keyword>
<dbReference type="RefSeq" id="WP_142929740.1">
    <property type="nucleotide sequence ID" value="NZ_ML660110.1"/>
</dbReference>
<evidence type="ECO:0000256" key="1">
    <source>
        <dbReference type="SAM" id="SignalP"/>
    </source>
</evidence>
<dbReference type="Proteomes" id="UP000319732">
    <property type="component" value="Unassembled WGS sequence"/>
</dbReference>
<organism evidence="2 3">
    <name type="scientific">Exilibacterium tricleocarpae</name>
    <dbReference type="NCBI Taxonomy" id="2591008"/>
    <lineage>
        <taxon>Bacteria</taxon>
        <taxon>Pseudomonadati</taxon>
        <taxon>Pseudomonadota</taxon>
        <taxon>Gammaproteobacteria</taxon>
        <taxon>Cellvibrionales</taxon>
        <taxon>Cellvibrionaceae</taxon>
        <taxon>Exilibacterium</taxon>
    </lineage>
</organism>
<protein>
    <submittedName>
        <fullName evidence="2">TIGR04219 family outer membrane beta-barrel protein</fullName>
    </submittedName>
</protein>
<accession>A0A545SRT8</accession>
<dbReference type="NCBIfam" id="TIGR04219">
    <property type="entry name" value="OMP_w_GlyGly"/>
    <property type="match status" value="1"/>
</dbReference>
<dbReference type="InterPro" id="IPR026387">
    <property type="entry name" value="OMP_w_GlyGly"/>
</dbReference>
<reference evidence="2 3" key="1">
    <citation type="submission" date="2019-06" db="EMBL/GenBank/DDBJ databases">
        <title>Whole genome sequence for Cellvibrionaceae sp. R142.</title>
        <authorList>
            <person name="Wang G."/>
        </authorList>
    </citation>
    <scope>NUCLEOTIDE SEQUENCE [LARGE SCALE GENOMIC DNA]</scope>
    <source>
        <strain evidence="2 3">R142</strain>
    </source>
</reference>